<evidence type="ECO:0000256" key="7">
    <source>
        <dbReference type="ARBA" id="ARBA00023277"/>
    </source>
</evidence>
<organism evidence="13 14">
    <name type="scientific">Aspergillus sydowii CBS 593.65</name>
    <dbReference type="NCBI Taxonomy" id="1036612"/>
    <lineage>
        <taxon>Eukaryota</taxon>
        <taxon>Fungi</taxon>
        <taxon>Dikarya</taxon>
        <taxon>Ascomycota</taxon>
        <taxon>Pezizomycotina</taxon>
        <taxon>Eurotiomycetes</taxon>
        <taxon>Eurotiomycetidae</taxon>
        <taxon>Eurotiales</taxon>
        <taxon>Aspergillaceae</taxon>
        <taxon>Aspergillus</taxon>
        <taxon>Aspergillus subgen. Nidulantes</taxon>
    </lineage>
</organism>
<evidence type="ECO:0000256" key="6">
    <source>
        <dbReference type="ARBA" id="ARBA00023026"/>
    </source>
</evidence>
<evidence type="ECO:0000259" key="12">
    <source>
        <dbReference type="PROSITE" id="PS50941"/>
    </source>
</evidence>
<keyword evidence="6" id="KW-0843">Virulence</keyword>
<dbReference type="RefSeq" id="XP_040702147.1">
    <property type="nucleotide sequence ID" value="XM_040852349.1"/>
</dbReference>
<accession>A0A1L9TG39</accession>
<evidence type="ECO:0000256" key="5">
    <source>
        <dbReference type="ARBA" id="ARBA00022801"/>
    </source>
</evidence>
<keyword evidence="11" id="KW-1133">Transmembrane helix</keyword>
<name>A0A1L9TG39_9EURO</name>
<dbReference type="PROSITE" id="PS50941">
    <property type="entry name" value="CHIT_BIND_I_2"/>
    <property type="match status" value="2"/>
</dbReference>
<evidence type="ECO:0000256" key="1">
    <source>
        <dbReference type="ARBA" id="ARBA00001941"/>
    </source>
</evidence>
<dbReference type="STRING" id="1036612.A0A1L9TG39"/>
<sequence length="216" mass="21801">MNNTSTDGNCGSNSDTNATCLGSTYGDCCSSKGYCGETSAYCSEGCQLEFGECDDGSIQRISTTGSCGSTRTSNVTCLGSTYGDCCSSKGYCGGNSSYCGSGCQSTFGSCGLDSTPSPSASSSASPSASVVPASDSDGLSKGAIAGISVGAAVGGLAIIALLLWFFIRRRKAIPDSQDEKTDFKPDVSSGHELNGAQMHEMEAKGPTQAPAELPSH</sequence>
<dbReference type="SUPFAM" id="SSF57016">
    <property type="entry name" value="Plant lectins/antimicrobial peptides"/>
    <property type="match status" value="2"/>
</dbReference>
<dbReference type="OrthoDB" id="5985073at2759"/>
<feature type="domain" description="Chitin-binding type-1" evidence="12">
    <location>
        <begin position="64"/>
        <end position="112"/>
    </location>
</feature>
<keyword evidence="5" id="KW-0378">Hydrolase</keyword>
<dbReference type="PANTHER" id="PTHR46471">
    <property type="entry name" value="CHITIN DEACETYLASE"/>
    <property type="match status" value="1"/>
</dbReference>
<dbReference type="EMBL" id="KV878587">
    <property type="protein sequence ID" value="OJJ58341.1"/>
    <property type="molecule type" value="Genomic_DNA"/>
</dbReference>
<comment type="caution">
    <text evidence="9">Lacks conserved residue(s) required for the propagation of feature annotation.</text>
</comment>
<dbReference type="SMART" id="SM00270">
    <property type="entry name" value="ChtBD1"/>
    <property type="match status" value="2"/>
</dbReference>
<dbReference type="GO" id="GO:0046872">
    <property type="term" value="F:metal ion binding"/>
    <property type="evidence" value="ECO:0007669"/>
    <property type="project" value="UniProtKB-KW"/>
</dbReference>
<feature type="transmembrane region" description="Helical" evidence="11">
    <location>
        <begin position="143"/>
        <end position="167"/>
    </location>
</feature>
<feature type="disulfide bond" evidence="9">
    <location>
        <begin position="85"/>
        <end position="99"/>
    </location>
</feature>
<dbReference type="AlphaFoldDB" id="A0A1L9TG39"/>
<dbReference type="Pfam" id="PF00187">
    <property type="entry name" value="Chitin_bind_1"/>
    <property type="match status" value="1"/>
</dbReference>
<dbReference type="GO" id="GO:0008061">
    <property type="term" value="F:chitin binding"/>
    <property type="evidence" value="ECO:0007669"/>
    <property type="project" value="UniProtKB-UniRule"/>
</dbReference>
<keyword evidence="4" id="KW-0732">Signal</keyword>
<keyword evidence="11" id="KW-0812">Transmembrane</keyword>
<keyword evidence="7" id="KW-0119">Carbohydrate metabolism</keyword>
<reference evidence="14" key="1">
    <citation type="journal article" date="2017" name="Genome Biol.">
        <title>Comparative genomics reveals high biological diversity and specific adaptations in the industrially and medically important fungal genus Aspergillus.</title>
        <authorList>
            <person name="de Vries R.P."/>
            <person name="Riley R."/>
            <person name="Wiebenga A."/>
            <person name="Aguilar-Osorio G."/>
            <person name="Amillis S."/>
            <person name="Uchima C.A."/>
            <person name="Anderluh G."/>
            <person name="Asadollahi M."/>
            <person name="Askin M."/>
            <person name="Barry K."/>
            <person name="Battaglia E."/>
            <person name="Bayram O."/>
            <person name="Benocci T."/>
            <person name="Braus-Stromeyer S.A."/>
            <person name="Caldana C."/>
            <person name="Canovas D."/>
            <person name="Cerqueira G.C."/>
            <person name="Chen F."/>
            <person name="Chen W."/>
            <person name="Choi C."/>
            <person name="Clum A."/>
            <person name="Dos Santos R.A."/>
            <person name="Damasio A.R."/>
            <person name="Diallinas G."/>
            <person name="Emri T."/>
            <person name="Fekete E."/>
            <person name="Flipphi M."/>
            <person name="Freyberg S."/>
            <person name="Gallo A."/>
            <person name="Gournas C."/>
            <person name="Habgood R."/>
            <person name="Hainaut M."/>
            <person name="Harispe M.L."/>
            <person name="Henrissat B."/>
            <person name="Hilden K.S."/>
            <person name="Hope R."/>
            <person name="Hossain A."/>
            <person name="Karabika E."/>
            <person name="Karaffa L."/>
            <person name="Karanyi Z."/>
            <person name="Krasevec N."/>
            <person name="Kuo A."/>
            <person name="Kusch H."/>
            <person name="LaButti K."/>
            <person name="Lagendijk E.L."/>
            <person name="Lapidus A."/>
            <person name="Levasseur A."/>
            <person name="Lindquist E."/>
            <person name="Lipzen A."/>
            <person name="Logrieco A.F."/>
            <person name="MacCabe A."/>
            <person name="Maekelae M.R."/>
            <person name="Malavazi I."/>
            <person name="Melin P."/>
            <person name="Meyer V."/>
            <person name="Mielnichuk N."/>
            <person name="Miskei M."/>
            <person name="Molnar A.P."/>
            <person name="Mule G."/>
            <person name="Ngan C.Y."/>
            <person name="Orejas M."/>
            <person name="Orosz E."/>
            <person name="Ouedraogo J.P."/>
            <person name="Overkamp K.M."/>
            <person name="Park H.-S."/>
            <person name="Perrone G."/>
            <person name="Piumi F."/>
            <person name="Punt P.J."/>
            <person name="Ram A.F."/>
            <person name="Ramon A."/>
            <person name="Rauscher S."/>
            <person name="Record E."/>
            <person name="Riano-Pachon D.M."/>
            <person name="Robert V."/>
            <person name="Roehrig J."/>
            <person name="Ruller R."/>
            <person name="Salamov A."/>
            <person name="Salih N.S."/>
            <person name="Samson R.A."/>
            <person name="Sandor E."/>
            <person name="Sanguinetti M."/>
            <person name="Schuetze T."/>
            <person name="Sepcic K."/>
            <person name="Shelest E."/>
            <person name="Sherlock G."/>
            <person name="Sophianopoulou V."/>
            <person name="Squina F.M."/>
            <person name="Sun H."/>
            <person name="Susca A."/>
            <person name="Todd R.B."/>
            <person name="Tsang A."/>
            <person name="Unkles S.E."/>
            <person name="van de Wiele N."/>
            <person name="van Rossen-Uffink D."/>
            <person name="Oliveira J.V."/>
            <person name="Vesth T.C."/>
            <person name="Visser J."/>
            <person name="Yu J.-H."/>
            <person name="Zhou M."/>
            <person name="Andersen M.R."/>
            <person name="Archer D.B."/>
            <person name="Baker S.E."/>
            <person name="Benoit I."/>
            <person name="Brakhage A.A."/>
            <person name="Braus G.H."/>
            <person name="Fischer R."/>
            <person name="Frisvad J.C."/>
            <person name="Goldman G.H."/>
            <person name="Houbraken J."/>
            <person name="Oakley B."/>
            <person name="Pocsi I."/>
            <person name="Scazzocchio C."/>
            <person name="Seiboth B."/>
            <person name="vanKuyk P.A."/>
            <person name="Wortman J."/>
            <person name="Dyer P.S."/>
            <person name="Grigoriev I.V."/>
        </authorList>
    </citation>
    <scope>NUCLEOTIDE SEQUENCE [LARGE SCALE GENOMIC DNA]</scope>
    <source>
        <strain evidence="14">CBS 593.65</strain>
    </source>
</reference>
<feature type="disulfide bond" evidence="9">
    <location>
        <begin position="28"/>
        <end position="42"/>
    </location>
</feature>
<keyword evidence="8" id="KW-0170">Cobalt</keyword>
<dbReference type="Proteomes" id="UP000184356">
    <property type="component" value="Unassembled WGS sequence"/>
</dbReference>
<dbReference type="PANTHER" id="PTHR46471:SF2">
    <property type="entry name" value="CHITIN DEACETYLASE-RELATED"/>
    <property type="match status" value="1"/>
</dbReference>
<keyword evidence="3" id="KW-0479">Metal-binding</keyword>
<keyword evidence="9" id="KW-1015">Disulfide bond</keyword>
<evidence type="ECO:0000256" key="3">
    <source>
        <dbReference type="ARBA" id="ARBA00022723"/>
    </source>
</evidence>
<keyword evidence="14" id="KW-1185">Reference proteome</keyword>
<comment type="cofactor">
    <cofactor evidence="1">
        <name>Co(2+)</name>
        <dbReference type="ChEBI" id="CHEBI:48828"/>
    </cofactor>
</comment>
<feature type="region of interest" description="Disordered" evidence="10">
    <location>
        <begin position="175"/>
        <end position="216"/>
    </location>
</feature>
<dbReference type="GeneID" id="63768422"/>
<keyword evidence="2 9" id="KW-0147">Chitin-binding</keyword>
<dbReference type="VEuPathDB" id="FungiDB:ASPSYDRAFT_90514"/>
<evidence type="ECO:0000256" key="4">
    <source>
        <dbReference type="ARBA" id="ARBA00022729"/>
    </source>
</evidence>
<protein>
    <recommendedName>
        <fullName evidence="12">Chitin-binding type-1 domain-containing protein</fullName>
    </recommendedName>
</protein>
<feature type="domain" description="Chitin-binding type-1" evidence="12">
    <location>
        <begin position="7"/>
        <end position="55"/>
    </location>
</feature>
<dbReference type="GO" id="GO:0016787">
    <property type="term" value="F:hydrolase activity"/>
    <property type="evidence" value="ECO:0007669"/>
    <property type="project" value="UniProtKB-KW"/>
</dbReference>
<evidence type="ECO:0000313" key="14">
    <source>
        <dbReference type="Proteomes" id="UP000184356"/>
    </source>
</evidence>
<evidence type="ECO:0000256" key="9">
    <source>
        <dbReference type="PROSITE-ProRule" id="PRU00261"/>
    </source>
</evidence>
<evidence type="ECO:0000256" key="10">
    <source>
        <dbReference type="SAM" id="MobiDB-lite"/>
    </source>
</evidence>
<evidence type="ECO:0000256" key="8">
    <source>
        <dbReference type="ARBA" id="ARBA00023285"/>
    </source>
</evidence>
<gene>
    <name evidence="13" type="ORF">ASPSYDRAFT_90514</name>
</gene>
<keyword evidence="11" id="KW-0472">Membrane</keyword>
<evidence type="ECO:0000256" key="2">
    <source>
        <dbReference type="ARBA" id="ARBA00022669"/>
    </source>
</evidence>
<dbReference type="Gene3D" id="3.30.60.10">
    <property type="entry name" value="Endochitinase-like"/>
    <property type="match status" value="2"/>
</dbReference>
<evidence type="ECO:0000256" key="11">
    <source>
        <dbReference type="SAM" id="Phobius"/>
    </source>
</evidence>
<proteinExistence type="predicted"/>
<dbReference type="InterPro" id="IPR036861">
    <property type="entry name" value="Endochitinase-like_sf"/>
</dbReference>
<evidence type="ECO:0000313" key="13">
    <source>
        <dbReference type="EMBL" id="OJJ58341.1"/>
    </source>
</evidence>
<dbReference type="InterPro" id="IPR001002">
    <property type="entry name" value="Chitin-bd_1"/>
</dbReference>